<dbReference type="EMBL" id="JAFIMU010000017">
    <property type="protein sequence ID" value="MBN8233377.1"/>
    <property type="molecule type" value="Genomic_DNA"/>
</dbReference>
<dbReference type="Proteomes" id="UP000664052">
    <property type="component" value="Unassembled WGS sequence"/>
</dbReference>
<dbReference type="SUPFAM" id="SSF51197">
    <property type="entry name" value="Clavaminate synthase-like"/>
    <property type="match status" value="1"/>
</dbReference>
<dbReference type="PANTHER" id="PTHR20883">
    <property type="entry name" value="PHYTANOYL-COA DIOXYGENASE DOMAIN CONTAINING 1"/>
    <property type="match status" value="1"/>
</dbReference>
<comment type="cofactor">
    <cofactor evidence="1">
        <name>Fe(2+)</name>
        <dbReference type="ChEBI" id="CHEBI:29033"/>
    </cofactor>
</comment>
<sequence length="298" mass="34306">MSLSDHWPTGDERAFFEREGYLVVPDALSPAQVSSLTEAIERCRQREESPPEAFYNRLDILGQDDAFLELVDNPAVLGKISGLLGWNIWVNHTHYNVRPPDTSAEKYRYDWHVDGGMFSQDLQFQAPMTAIKVGFYLTDLVEPGRGQTFIFPLSLMEERNWREEFRPFTPPPSEARPLTVKAGSAVLFQQRTLHSQGSPNLSAFTRKAIFVQWAFRWLFPVDEMSVDTLDARVQDPVRRQLLGLDRKRPFGRLSPKYYPRPEDLPLKNRLIEQVGISRMCELGPAATRHLTQLLKFEL</sequence>
<protein>
    <submittedName>
        <fullName evidence="2">Phytanoyl-CoA dioxygenase family protein</fullName>
    </submittedName>
</protein>
<evidence type="ECO:0000256" key="1">
    <source>
        <dbReference type="ARBA" id="ARBA00001954"/>
    </source>
</evidence>
<dbReference type="Gene3D" id="2.60.120.620">
    <property type="entry name" value="q2cbj1_9rhob like domain"/>
    <property type="match status" value="1"/>
</dbReference>
<dbReference type="GO" id="GO:0051213">
    <property type="term" value="F:dioxygenase activity"/>
    <property type="evidence" value="ECO:0007669"/>
    <property type="project" value="UniProtKB-KW"/>
</dbReference>
<organism evidence="2 3">
    <name type="scientific">Corallococcus macrosporus</name>
    <dbReference type="NCBI Taxonomy" id="35"/>
    <lineage>
        <taxon>Bacteria</taxon>
        <taxon>Pseudomonadati</taxon>
        <taxon>Myxococcota</taxon>
        <taxon>Myxococcia</taxon>
        <taxon>Myxococcales</taxon>
        <taxon>Cystobacterineae</taxon>
        <taxon>Myxococcaceae</taxon>
        <taxon>Corallococcus</taxon>
    </lineage>
</organism>
<reference evidence="2 3" key="1">
    <citation type="submission" date="2021-02" db="EMBL/GenBank/DDBJ databases">
        <title>De Novo genome assembly of isolated myxobacteria.</title>
        <authorList>
            <person name="Stevens D.C."/>
        </authorList>
    </citation>
    <scope>NUCLEOTIDE SEQUENCE [LARGE SCALE GENOMIC DNA]</scope>
    <source>
        <strain evidence="2 3">ATCC 29039</strain>
    </source>
</reference>
<dbReference type="InterPro" id="IPR008775">
    <property type="entry name" value="Phytyl_CoA_dOase-like"/>
</dbReference>
<dbReference type="PANTHER" id="PTHR20883:SF48">
    <property type="entry name" value="ECTOINE DIOXYGENASE"/>
    <property type="match status" value="1"/>
</dbReference>
<keyword evidence="3" id="KW-1185">Reference proteome</keyword>
<comment type="caution">
    <text evidence="2">The sequence shown here is derived from an EMBL/GenBank/DDBJ whole genome shotgun (WGS) entry which is preliminary data.</text>
</comment>
<keyword evidence="2" id="KW-0223">Dioxygenase</keyword>
<evidence type="ECO:0000313" key="2">
    <source>
        <dbReference type="EMBL" id="MBN8233377.1"/>
    </source>
</evidence>
<dbReference type="Pfam" id="PF05721">
    <property type="entry name" value="PhyH"/>
    <property type="match status" value="1"/>
</dbReference>
<proteinExistence type="predicted"/>
<dbReference type="RefSeq" id="WP_207057901.1">
    <property type="nucleotide sequence ID" value="NZ_JAFIMU010000017.1"/>
</dbReference>
<keyword evidence="2" id="KW-0560">Oxidoreductase</keyword>
<name>A0ABS3DQ10_9BACT</name>
<gene>
    <name evidence="2" type="ORF">JYK02_38255</name>
</gene>
<evidence type="ECO:0000313" key="3">
    <source>
        <dbReference type="Proteomes" id="UP000664052"/>
    </source>
</evidence>
<accession>A0ABS3DQ10</accession>